<dbReference type="SUPFAM" id="SSF48619">
    <property type="entry name" value="Phospholipase A2, PLA2"/>
    <property type="match status" value="1"/>
</dbReference>
<evidence type="ECO:0000313" key="2">
    <source>
        <dbReference type="EMBL" id="MDY0393827.1"/>
    </source>
</evidence>
<dbReference type="InterPro" id="IPR013607">
    <property type="entry name" value="Phospholipase_A2-like"/>
</dbReference>
<name>A0ABU5C3D5_9BACI</name>
<dbReference type="Proteomes" id="UP001281447">
    <property type="component" value="Unassembled WGS sequence"/>
</dbReference>
<feature type="domain" description="Phospholipase A2-like" evidence="1">
    <location>
        <begin position="20"/>
        <end position="53"/>
    </location>
</feature>
<keyword evidence="3" id="KW-1185">Reference proteome</keyword>
<dbReference type="InterPro" id="IPR036444">
    <property type="entry name" value="PLipase_A2_dom_sf"/>
</dbReference>
<evidence type="ECO:0000259" key="1">
    <source>
        <dbReference type="Pfam" id="PF08398"/>
    </source>
</evidence>
<organism evidence="2 3">
    <name type="scientific">Tigheibacillus halophilus</name>
    <dbReference type="NCBI Taxonomy" id="361280"/>
    <lineage>
        <taxon>Bacteria</taxon>
        <taxon>Bacillati</taxon>
        <taxon>Bacillota</taxon>
        <taxon>Bacilli</taxon>
        <taxon>Bacillales</taxon>
        <taxon>Bacillaceae</taxon>
        <taxon>Tigheibacillus</taxon>
    </lineage>
</organism>
<dbReference type="EMBL" id="JAWDIP010000003">
    <property type="protein sequence ID" value="MDY0393827.1"/>
    <property type="molecule type" value="Genomic_DNA"/>
</dbReference>
<accession>A0ABU5C3D5</accession>
<comment type="caution">
    <text evidence="2">The sequence shown here is derived from an EMBL/GenBank/DDBJ whole genome shotgun (WGS) entry which is preliminary data.</text>
</comment>
<dbReference type="RefSeq" id="WP_390357415.1">
    <property type="nucleotide sequence ID" value="NZ_JBHUIZ010000015.1"/>
</dbReference>
<evidence type="ECO:0000313" key="3">
    <source>
        <dbReference type="Proteomes" id="UP001281447"/>
    </source>
</evidence>
<dbReference type="Pfam" id="PF08398">
    <property type="entry name" value="Phospholip_A2_4"/>
    <property type="match status" value="1"/>
</dbReference>
<sequence>MKHLPIPSRNTRPHRGFCLFPGYRWCGPGCSGPGTPVNAVDAACKAHDGCYRRPGMTRRVCDQQFMNRLEPFLRQHTEEGRRARQMYRLMQVKMLF</sequence>
<gene>
    <name evidence="2" type="ORF">RWE15_04350</name>
</gene>
<proteinExistence type="predicted"/>
<dbReference type="Gene3D" id="1.20.90.10">
    <property type="entry name" value="Phospholipase A2 domain"/>
    <property type="match status" value="1"/>
</dbReference>
<reference evidence="2 3" key="1">
    <citation type="submission" date="2023-10" db="EMBL/GenBank/DDBJ databases">
        <title>Virgibacillus halophilus 5B73C genome.</title>
        <authorList>
            <person name="Miliotis G."/>
            <person name="Sengupta P."/>
            <person name="Hameed A."/>
            <person name="Chuvochina M."/>
            <person name="Mcdonagh F."/>
            <person name="Simpson A.C."/>
            <person name="Singh N.K."/>
            <person name="Rekha P.D."/>
            <person name="Raman K."/>
            <person name="Hugenholtz P."/>
            <person name="Venkateswaran K."/>
        </authorList>
    </citation>
    <scope>NUCLEOTIDE SEQUENCE [LARGE SCALE GENOMIC DNA]</scope>
    <source>
        <strain evidence="2 3">5B73C</strain>
    </source>
</reference>
<protein>
    <submittedName>
        <fullName evidence="2">Phospholipase</fullName>
    </submittedName>
</protein>